<organism evidence="1">
    <name type="scientific">Brassica napus</name>
    <name type="common">Rape</name>
    <dbReference type="NCBI Taxonomy" id="3708"/>
    <lineage>
        <taxon>Eukaryota</taxon>
        <taxon>Viridiplantae</taxon>
        <taxon>Streptophyta</taxon>
        <taxon>Embryophyta</taxon>
        <taxon>Tracheophyta</taxon>
        <taxon>Spermatophyta</taxon>
        <taxon>Magnoliopsida</taxon>
        <taxon>eudicotyledons</taxon>
        <taxon>Gunneridae</taxon>
        <taxon>Pentapetalae</taxon>
        <taxon>rosids</taxon>
        <taxon>malvids</taxon>
        <taxon>Brassicales</taxon>
        <taxon>Brassicaceae</taxon>
        <taxon>Brassiceae</taxon>
        <taxon>Brassica</taxon>
    </lineage>
</organism>
<proteinExistence type="predicted"/>
<accession>A0A816Z5I9</accession>
<reference evidence="1" key="1">
    <citation type="submission" date="2021-01" db="EMBL/GenBank/DDBJ databases">
        <authorList>
            <consortium name="Genoscope - CEA"/>
            <person name="William W."/>
        </authorList>
    </citation>
    <scope>NUCLEOTIDE SEQUENCE</scope>
</reference>
<dbReference type="Proteomes" id="UP001295469">
    <property type="component" value="Chromosome A07"/>
</dbReference>
<sequence length="86" mass="9428">MSLAMLLLDSKTHVQSVHSLLIDVPLTMSFFDRQAVKFHKQLEAIRGGDPRVVVATGINPKFEGDSVLDLTINSVKIVVVVSEVLL</sequence>
<protein>
    <submittedName>
        <fullName evidence="1">(rape) hypothetical protein</fullName>
    </submittedName>
</protein>
<dbReference type="EMBL" id="HG994361">
    <property type="protein sequence ID" value="CAF2191961.1"/>
    <property type="molecule type" value="Genomic_DNA"/>
</dbReference>
<gene>
    <name evidence="1" type="ORF">DARMORV10_A07P35500.1</name>
</gene>
<name>A0A816Z5I9_BRANA</name>
<evidence type="ECO:0000313" key="1">
    <source>
        <dbReference type="EMBL" id="CAF2191961.1"/>
    </source>
</evidence>
<dbReference type="AlphaFoldDB" id="A0A816Z5I9"/>